<dbReference type="PANTHER" id="PTHR43245">
    <property type="entry name" value="BIFUNCTIONAL POLYMYXIN RESISTANCE PROTEIN ARNA"/>
    <property type="match status" value="1"/>
</dbReference>
<dbReference type="InterPro" id="IPR036291">
    <property type="entry name" value="NAD(P)-bd_dom_sf"/>
</dbReference>
<keyword evidence="2 3" id="KW-0560">Oxidoreductase</keyword>
<sequence>MVSTRSSVGKTKCLVTGGAGFLGKHLVEKLLASGKYEVVVFDIRDNGDPRVATIVGDLRDAQQVEDALAGVDVVFHCATAAPAAANTANKTLMHDVNVKGTQNIIEGCVTQGITKLVYTSSASVVFDGKDLFNVDEETPYAKNPIDFYTETKILGEKLVLSSNNRSGLTTVALRPSGIFGEHDPLLVPTIVANAKKGKMKFIIGSGKNLMDFTYVGNVAQAHLLAADLLAPGAKCAGKAYFITNADPQPFWRFLGDFLEPLGYARPSKKLPWRLIFAIAVIVQFIISLLKPFKEVPPSEFTPMRIRIAKANRQLDCSRAKADLGYIPEVSIKDALDRTVKHFAHLRNPEEDSKKSS</sequence>
<dbReference type="Pfam" id="PF01073">
    <property type="entry name" value="3Beta_HSD"/>
    <property type="match status" value="1"/>
</dbReference>
<dbReference type="PANTHER" id="PTHR43245:SF51">
    <property type="entry name" value="SHORT CHAIN DEHYDROGENASE_REDUCTASE FAMILY 42E, MEMBER 2"/>
    <property type="match status" value="1"/>
</dbReference>
<name>A0ABR2YUJ1_9CHLO</name>
<reference evidence="5 6" key="1">
    <citation type="journal article" date="2024" name="Nat. Commun.">
        <title>Phylogenomics reveals the evolutionary origins of lichenization in chlorophyte algae.</title>
        <authorList>
            <person name="Puginier C."/>
            <person name="Libourel C."/>
            <person name="Otte J."/>
            <person name="Skaloud P."/>
            <person name="Haon M."/>
            <person name="Grisel S."/>
            <person name="Petersen M."/>
            <person name="Berrin J.G."/>
            <person name="Delaux P.M."/>
            <person name="Dal Grande F."/>
            <person name="Keller J."/>
        </authorList>
    </citation>
    <scope>NUCLEOTIDE SEQUENCE [LARGE SCALE GENOMIC DNA]</scope>
    <source>
        <strain evidence="5 6">SAG 216-7</strain>
    </source>
</reference>
<protein>
    <recommendedName>
        <fullName evidence="4">3-beta hydroxysteroid dehydrogenase/isomerase domain-containing protein</fullName>
    </recommendedName>
</protein>
<dbReference type="Proteomes" id="UP001491310">
    <property type="component" value="Unassembled WGS sequence"/>
</dbReference>
<gene>
    <name evidence="5" type="ORF">WJX75_003997</name>
</gene>
<proteinExistence type="inferred from homology"/>
<dbReference type="Gene3D" id="3.40.50.720">
    <property type="entry name" value="NAD(P)-binding Rossmann-like Domain"/>
    <property type="match status" value="1"/>
</dbReference>
<evidence type="ECO:0000256" key="2">
    <source>
        <dbReference type="ARBA" id="ARBA00023002"/>
    </source>
</evidence>
<accession>A0ABR2YUJ1</accession>
<evidence type="ECO:0000313" key="5">
    <source>
        <dbReference type="EMBL" id="KAK9915040.1"/>
    </source>
</evidence>
<organism evidence="5 6">
    <name type="scientific">Coccomyxa subellipsoidea</name>
    <dbReference type="NCBI Taxonomy" id="248742"/>
    <lineage>
        <taxon>Eukaryota</taxon>
        <taxon>Viridiplantae</taxon>
        <taxon>Chlorophyta</taxon>
        <taxon>core chlorophytes</taxon>
        <taxon>Trebouxiophyceae</taxon>
        <taxon>Trebouxiophyceae incertae sedis</taxon>
        <taxon>Coccomyxaceae</taxon>
        <taxon>Coccomyxa</taxon>
    </lineage>
</organism>
<dbReference type="SUPFAM" id="SSF51735">
    <property type="entry name" value="NAD(P)-binding Rossmann-fold domains"/>
    <property type="match status" value="1"/>
</dbReference>
<evidence type="ECO:0000256" key="1">
    <source>
        <dbReference type="ARBA" id="ARBA00009219"/>
    </source>
</evidence>
<dbReference type="InterPro" id="IPR050177">
    <property type="entry name" value="Lipid_A_modif_metabolic_enz"/>
</dbReference>
<comment type="similarity">
    <text evidence="1 3">Belongs to the 3-beta-HSD family.</text>
</comment>
<keyword evidence="6" id="KW-1185">Reference proteome</keyword>
<feature type="domain" description="3-beta hydroxysteroid dehydrogenase/isomerase" evidence="4">
    <location>
        <begin position="14"/>
        <end position="271"/>
    </location>
</feature>
<evidence type="ECO:0000256" key="3">
    <source>
        <dbReference type="RuleBase" id="RU004475"/>
    </source>
</evidence>
<evidence type="ECO:0000313" key="6">
    <source>
        <dbReference type="Proteomes" id="UP001491310"/>
    </source>
</evidence>
<dbReference type="EMBL" id="JALJOT010000005">
    <property type="protein sequence ID" value="KAK9915040.1"/>
    <property type="molecule type" value="Genomic_DNA"/>
</dbReference>
<comment type="caution">
    <text evidence="5">The sequence shown here is derived from an EMBL/GenBank/DDBJ whole genome shotgun (WGS) entry which is preliminary data.</text>
</comment>
<dbReference type="InterPro" id="IPR002225">
    <property type="entry name" value="3Beta_OHSteriod_DH/Estase"/>
</dbReference>
<evidence type="ECO:0000259" key="4">
    <source>
        <dbReference type="Pfam" id="PF01073"/>
    </source>
</evidence>